<accession>A0A9P5X1G3</accession>
<dbReference type="Proteomes" id="UP000807342">
    <property type="component" value="Unassembled WGS sequence"/>
</dbReference>
<sequence>MHDSEGSRSTPGGQQDQSSRRIPDRSILLKLPHHGNQIALFCAASGVVTDQQKIICALTCLCAPASTYMKDYFAKVQNGQGLGNWDDFTKELKNIYGQRDDKEGAKKELTAIWTNKELAKKNFVKFYANMYRVNTCNEEVKNNAIIITLYFLPHLNHHLNCQHLLLLPHPLLNPPSFLIQ</sequence>
<organism evidence="2 3">
    <name type="scientific">Macrolepiota fuliginosa MF-IS2</name>
    <dbReference type="NCBI Taxonomy" id="1400762"/>
    <lineage>
        <taxon>Eukaryota</taxon>
        <taxon>Fungi</taxon>
        <taxon>Dikarya</taxon>
        <taxon>Basidiomycota</taxon>
        <taxon>Agaricomycotina</taxon>
        <taxon>Agaricomycetes</taxon>
        <taxon>Agaricomycetidae</taxon>
        <taxon>Agaricales</taxon>
        <taxon>Agaricineae</taxon>
        <taxon>Agaricaceae</taxon>
        <taxon>Macrolepiota</taxon>
    </lineage>
</organism>
<reference evidence="2" key="1">
    <citation type="submission" date="2020-11" db="EMBL/GenBank/DDBJ databases">
        <authorList>
            <consortium name="DOE Joint Genome Institute"/>
            <person name="Ahrendt S."/>
            <person name="Riley R."/>
            <person name="Andreopoulos W."/>
            <person name="Labutti K."/>
            <person name="Pangilinan J."/>
            <person name="Ruiz-Duenas F.J."/>
            <person name="Barrasa J.M."/>
            <person name="Sanchez-Garcia M."/>
            <person name="Camarero S."/>
            <person name="Miyauchi S."/>
            <person name="Serrano A."/>
            <person name="Linde D."/>
            <person name="Babiker R."/>
            <person name="Drula E."/>
            <person name="Ayuso-Fernandez I."/>
            <person name="Pacheco R."/>
            <person name="Padilla G."/>
            <person name="Ferreira P."/>
            <person name="Barriuso J."/>
            <person name="Kellner H."/>
            <person name="Castanera R."/>
            <person name="Alfaro M."/>
            <person name="Ramirez L."/>
            <person name="Pisabarro A.G."/>
            <person name="Kuo A."/>
            <person name="Tritt A."/>
            <person name="Lipzen A."/>
            <person name="He G."/>
            <person name="Yan M."/>
            <person name="Ng V."/>
            <person name="Cullen D."/>
            <person name="Martin F."/>
            <person name="Rosso M.-N."/>
            <person name="Henrissat B."/>
            <person name="Hibbett D."/>
            <person name="Martinez A.T."/>
            <person name="Grigoriev I.V."/>
        </authorList>
    </citation>
    <scope>NUCLEOTIDE SEQUENCE</scope>
    <source>
        <strain evidence="2">MF-IS2</strain>
    </source>
</reference>
<feature type="compositionally biased region" description="Polar residues" evidence="1">
    <location>
        <begin position="7"/>
        <end position="17"/>
    </location>
</feature>
<comment type="caution">
    <text evidence="2">The sequence shown here is derived from an EMBL/GenBank/DDBJ whole genome shotgun (WGS) entry which is preliminary data.</text>
</comment>
<name>A0A9P5X1G3_9AGAR</name>
<gene>
    <name evidence="2" type="ORF">P691DRAFT_791118</name>
</gene>
<feature type="region of interest" description="Disordered" evidence="1">
    <location>
        <begin position="1"/>
        <end position="22"/>
    </location>
</feature>
<evidence type="ECO:0000256" key="1">
    <source>
        <dbReference type="SAM" id="MobiDB-lite"/>
    </source>
</evidence>
<proteinExistence type="predicted"/>
<evidence type="ECO:0000313" key="3">
    <source>
        <dbReference type="Proteomes" id="UP000807342"/>
    </source>
</evidence>
<keyword evidence="3" id="KW-1185">Reference proteome</keyword>
<protein>
    <submittedName>
        <fullName evidence="2">Uncharacterized protein</fullName>
    </submittedName>
</protein>
<evidence type="ECO:0000313" key="2">
    <source>
        <dbReference type="EMBL" id="KAF9441575.1"/>
    </source>
</evidence>
<dbReference type="EMBL" id="MU151857">
    <property type="protein sequence ID" value="KAF9441575.1"/>
    <property type="molecule type" value="Genomic_DNA"/>
</dbReference>
<dbReference type="AlphaFoldDB" id="A0A9P5X1G3"/>
<dbReference type="OrthoDB" id="3045710at2759"/>